<reference evidence="1 2" key="1">
    <citation type="submission" date="2018-06" db="EMBL/GenBank/DDBJ databases">
        <authorList>
            <consortium name="Pathogen Informatics"/>
            <person name="Doyle S."/>
        </authorList>
    </citation>
    <scope>NUCLEOTIDE SEQUENCE [LARGE SCALE GENOMIC DNA]</scope>
    <source>
        <strain evidence="1 2">NCTC11820</strain>
    </source>
</reference>
<accession>A0A2X2YM22</accession>
<evidence type="ECO:0000313" key="1">
    <source>
        <dbReference type="EMBL" id="SQB64677.1"/>
    </source>
</evidence>
<evidence type="ECO:0000313" key="2">
    <source>
        <dbReference type="Proteomes" id="UP000250245"/>
    </source>
</evidence>
<organism evidence="1 2">
    <name type="scientific">Mobiluncus curtisii</name>
    <dbReference type="NCBI Taxonomy" id="2051"/>
    <lineage>
        <taxon>Bacteria</taxon>
        <taxon>Bacillati</taxon>
        <taxon>Actinomycetota</taxon>
        <taxon>Actinomycetes</taxon>
        <taxon>Actinomycetales</taxon>
        <taxon>Actinomycetaceae</taxon>
        <taxon>Mobiluncus</taxon>
    </lineage>
</organism>
<dbReference type="Proteomes" id="UP000250245">
    <property type="component" value="Unassembled WGS sequence"/>
</dbReference>
<gene>
    <name evidence="1" type="ORF">NCTC11820_01029</name>
</gene>
<proteinExistence type="predicted"/>
<sequence>MSRRLISVSVQIPGERDLTGVFALGWKYD</sequence>
<protein>
    <submittedName>
        <fullName evidence="1">Uncharacterized protein</fullName>
    </submittedName>
</protein>
<dbReference type="EMBL" id="UASJ01000001">
    <property type="protein sequence ID" value="SQB64677.1"/>
    <property type="molecule type" value="Genomic_DNA"/>
</dbReference>
<dbReference type="AlphaFoldDB" id="A0A2X2YM22"/>
<name>A0A2X2YM22_9ACTO</name>